<comment type="similarity">
    <text evidence="5">Belongs to the laat-1 family.</text>
</comment>
<evidence type="ECO:0000256" key="3">
    <source>
        <dbReference type="ARBA" id="ARBA00022989"/>
    </source>
</evidence>
<evidence type="ECO:0000256" key="5">
    <source>
        <dbReference type="ARBA" id="ARBA00038039"/>
    </source>
</evidence>
<evidence type="ECO:0000313" key="9">
    <source>
        <dbReference type="EMBL" id="KAF7554468.1"/>
    </source>
</evidence>
<feature type="region of interest" description="Disordered" evidence="7">
    <location>
        <begin position="300"/>
        <end position="319"/>
    </location>
</feature>
<feature type="transmembrane region" description="Helical" evidence="8">
    <location>
        <begin position="177"/>
        <end position="197"/>
    </location>
</feature>
<dbReference type="Proteomes" id="UP000722485">
    <property type="component" value="Unassembled WGS sequence"/>
</dbReference>
<evidence type="ECO:0000256" key="2">
    <source>
        <dbReference type="ARBA" id="ARBA00022692"/>
    </source>
</evidence>
<dbReference type="GO" id="GO:0034486">
    <property type="term" value="P:vacuolar transmembrane transport"/>
    <property type="evidence" value="ECO:0007669"/>
    <property type="project" value="UniProtKB-ARBA"/>
</dbReference>
<comment type="subcellular location">
    <subcellularLocation>
        <location evidence="1">Membrane</location>
        <topology evidence="1">Multi-pass membrane protein</topology>
    </subcellularLocation>
</comment>
<feature type="transmembrane region" description="Helical" evidence="8">
    <location>
        <begin position="224"/>
        <end position="246"/>
    </location>
</feature>
<feature type="transmembrane region" description="Helical" evidence="8">
    <location>
        <begin position="42"/>
        <end position="59"/>
    </location>
</feature>
<organism evidence="9 10">
    <name type="scientific">Cylindrodendrum hubeiense</name>
    <dbReference type="NCBI Taxonomy" id="595255"/>
    <lineage>
        <taxon>Eukaryota</taxon>
        <taxon>Fungi</taxon>
        <taxon>Dikarya</taxon>
        <taxon>Ascomycota</taxon>
        <taxon>Pezizomycotina</taxon>
        <taxon>Sordariomycetes</taxon>
        <taxon>Hypocreomycetidae</taxon>
        <taxon>Hypocreales</taxon>
        <taxon>Nectriaceae</taxon>
        <taxon>Cylindrodendrum</taxon>
    </lineage>
</organism>
<evidence type="ECO:0000256" key="1">
    <source>
        <dbReference type="ARBA" id="ARBA00004141"/>
    </source>
</evidence>
<comment type="catalytic activity">
    <reaction evidence="6">
        <text>L-histidine(out) + L-arginine(in) = L-histidine(in) + L-arginine(out)</text>
        <dbReference type="Rhea" id="RHEA:71063"/>
        <dbReference type="ChEBI" id="CHEBI:32682"/>
        <dbReference type="ChEBI" id="CHEBI:57595"/>
    </reaction>
</comment>
<dbReference type="InterPro" id="IPR051415">
    <property type="entry name" value="LAAT-1"/>
</dbReference>
<dbReference type="GO" id="GO:0015174">
    <property type="term" value="F:basic amino acid transmembrane transporter activity"/>
    <property type="evidence" value="ECO:0007669"/>
    <property type="project" value="UniProtKB-ARBA"/>
</dbReference>
<keyword evidence="3 8" id="KW-1133">Transmembrane helix</keyword>
<dbReference type="OrthoDB" id="8048523at2759"/>
<accession>A0A9P5HBX7</accession>
<keyword evidence="10" id="KW-1185">Reference proteome</keyword>
<protein>
    <submittedName>
        <fullName evidence="9">Uncharacterized protein</fullName>
    </submittedName>
</protein>
<gene>
    <name evidence="9" type="ORF">G7Z17_g2897</name>
</gene>
<evidence type="ECO:0000256" key="8">
    <source>
        <dbReference type="SAM" id="Phobius"/>
    </source>
</evidence>
<dbReference type="Pfam" id="PF04193">
    <property type="entry name" value="PQ-loop"/>
    <property type="match status" value="1"/>
</dbReference>
<feature type="region of interest" description="Disordered" evidence="7">
    <location>
        <begin position="145"/>
        <end position="169"/>
    </location>
</feature>
<dbReference type="FunFam" id="1.20.1280.290:FF:000009">
    <property type="entry name" value="PQ loop repeat family protein"/>
    <property type="match status" value="1"/>
</dbReference>
<comment type="caution">
    <text evidence="9">The sequence shown here is derived from an EMBL/GenBank/DDBJ whole genome shotgun (WGS) entry which is preliminary data.</text>
</comment>
<dbReference type="PANTHER" id="PTHR16201:SF35">
    <property type="entry name" value="VACUOLAR AMINO ACID TRANSPORTER YPQ1-RELATED"/>
    <property type="match status" value="1"/>
</dbReference>
<dbReference type="InterPro" id="IPR006603">
    <property type="entry name" value="PQ-loop_rpt"/>
</dbReference>
<keyword evidence="4 8" id="KW-0472">Membrane</keyword>
<feature type="transmembrane region" description="Helical" evidence="8">
    <location>
        <begin position="65"/>
        <end position="90"/>
    </location>
</feature>
<dbReference type="Gene3D" id="1.20.1280.290">
    <property type="match status" value="1"/>
</dbReference>
<dbReference type="GO" id="GO:0098852">
    <property type="term" value="C:lytic vacuole membrane"/>
    <property type="evidence" value="ECO:0007669"/>
    <property type="project" value="UniProtKB-ARBA"/>
</dbReference>
<dbReference type="SMART" id="SM00679">
    <property type="entry name" value="CTNS"/>
    <property type="match status" value="1"/>
</dbReference>
<name>A0A9P5HBX7_9HYPO</name>
<evidence type="ECO:0000256" key="6">
    <source>
        <dbReference type="ARBA" id="ARBA00050768"/>
    </source>
</evidence>
<evidence type="ECO:0000256" key="4">
    <source>
        <dbReference type="ARBA" id="ARBA00023136"/>
    </source>
</evidence>
<evidence type="ECO:0000313" key="10">
    <source>
        <dbReference type="Proteomes" id="UP000722485"/>
    </source>
</evidence>
<dbReference type="AlphaFoldDB" id="A0A9P5HBX7"/>
<proteinExistence type="inferred from homology"/>
<feature type="transmembrane region" description="Helical" evidence="8">
    <location>
        <begin position="12"/>
        <end position="30"/>
    </location>
</feature>
<reference evidence="9" key="1">
    <citation type="submission" date="2020-03" db="EMBL/GenBank/DDBJ databases">
        <title>Draft Genome Sequence of Cylindrodendrum hubeiense.</title>
        <authorList>
            <person name="Buettner E."/>
            <person name="Kellner H."/>
        </authorList>
    </citation>
    <scope>NUCLEOTIDE SEQUENCE</scope>
    <source>
        <strain evidence="9">IHI 201604</strain>
    </source>
</reference>
<evidence type="ECO:0000256" key="7">
    <source>
        <dbReference type="SAM" id="MobiDB-lite"/>
    </source>
</evidence>
<dbReference type="PANTHER" id="PTHR16201">
    <property type="entry name" value="SEVEN TRANSMEMBRANE PROTEIN 1-RELATED"/>
    <property type="match status" value="1"/>
</dbReference>
<dbReference type="EMBL" id="JAANBB010000032">
    <property type="protein sequence ID" value="KAF7554468.1"/>
    <property type="molecule type" value="Genomic_DNA"/>
</dbReference>
<keyword evidence="2 8" id="KW-0812">Transmembrane</keyword>
<sequence>MLVLDLEAASGIFGAMSIACWTVVFTPQILQNFKRKNADALSLHFILIWLVGDIFNIIGSTLQGVLTSMIILAVYYTVADLVLLGQMFFYRGYIFRKPSTPVTNPAAAPVESYDLNSLSTLPIEPYDINALSSDESVLDKDILSDRRGSDTSDASSTTPDQPRNPAPKPPRALLRSFLWNTLIVLIVLTAGFFGWLISVKVSGQKRDEEVQSEDSLEFNTTEGLAMLFFIFSCLGNVTYVLSIFAYEPKCAGTTCRSGEASGIYGRYMLINLSWLGGSIINLLEDCGVFSQYFMYRNRSNDGPKQEARDVENASEEKRG</sequence>